<dbReference type="GO" id="GO:0044231">
    <property type="term" value="C:host cell presynaptic membrane"/>
    <property type="evidence" value="ECO:0007669"/>
    <property type="project" value="UniProtKB-KW"/>
</dbReference>
<accession>A0A8X6YUW0</accession>
<dbReference type="PROSITE" id="PS50297">
    <property type="entry name" value="ANK_REP_REGION"/>
    <property type="match status" value="1"/>
</dbReference>
<gene>
    <name evidence="11" type="primary">AVEN_52010_1</name>
    <name evidence="11" type="ORF">TNIN_44121</name>
</gene>
<dbReference type="OrthoDB" id="432281at2759"/>
<dbReference type="AlphaFoldDB" id="A0A8X6YUW0"/>
<proteinExistence type="predicted"/>
<keyword evidence="10" id="KW-0040">ANK repeat</keyword>
<keyword evidence="3" id="KW-0268">Exocytosis</keyword>
<name>A0A8X6YUW0_9ARAC</name>
<evidence type="ECO:0000256" key="2">
    <source>
        <dbReference type="ARBA" id="ARBA00004613"/>
    </source>
</evidence>
<dbReference type="SUPFAM" id="SSF48403">
    <property type="entry name" value="Ankyrin repeat"/>
    <property type="match status" value="1"/>
</dbReference>
<sequence length="128" mass="14445">KRREELHGYIRNSYLEGVARLVKSDTTLVTAKSRRARCALHVAVLFEHVGIITALVKANSSAVHVADNLGRTPLHYAMATIKVDKIAKILITSGALKTTKDVRMRSPSFFFIYKEEIQRLHEEESRLA</sequence>
<feature type="repeat" description="ANK" evidence="10">
    <location>
        <begin position="69"/>
        <end position="102"/>
    </location>
</feature>
<comment type="caution">
    <text evidence="11">The sequence shown here is derived from an EMBL/GenBank/DDBJ whole genome shotgun (WGS) entry which is preliminary data.</text>
</comment>
<evidence type="ECO:0000256" key="1">
    <source>
        <dbReference type="ARBA" id="ARBA00004175"/>
    </source>
</evidence>
<evidence type="ECO:0000313" key="11">
    <source>
        <dbReference type="EMBL" id="GFY78803.1"/>
    </source>
</evidence>
<reference evidence="11" key="1">
    <citation type="submission" date="2020-08" db="EMBL/GenBank/DDBJ databases">
        <title>Multicomponent nature underlies the extraordinary mechanical properties of spider dragline silk.</title>
        <authorList>
            <person name="Kono N."/>
            <person name="Nakamura H."/>
            <person name="Mori M."/>
            <person name="Yoshida Y."/>
            <person name="Ohtoshi R."/>
            <person name="Malay A.D."/>
            <person name="Moran D.A.P."/>
            <person name="Tomita M."/>
            <person name="Numata K."/>
            <person name="Arakawa K."/>
        </authorList>
    </citation>
    <scope>NUCLEOTIDE SEQUENCE</scope>
</reference>
<keyword evidence="4" id="KW-0964">Secreted</keyword>
<evidence type="ECO:0000313" key="12">
    <source>
        <dbReference type="Proteomes" id="UP000886998"/>
    </source>
</evidence>
<evidence type="ECO:0000256" key="3">
    <source>
        <dbReference type="ARBA" id="ARBA00022483"/>
    </source>
</evidence>
<dbReference type="GO" id="GO:0006887">
    <property type="term" value="P:exocytosis"/>
    <property type="evidence" value="ECO:0007669"/>
    <property type="project" value="UniProtKB-KW"/>
</dbReference>
<evidence type="ECO:0000256" key="6">
    <source>
        <dbReference type="ARBA" id="ARBA00022656"/>
    </source>
</evidence>
<dbReference type="Proteomes" id="UP000886998">
    <property type="component" value="Unassembled WGS sequence"/>
</dbReference>
<keyword evidence="5" id="KW-1052">Target cell membrane</keyword>
<dbReference type="PROSITE" id="PS50088">
    <property type="entry name" value="ANK_REPEAT"/>
    <property type="match status" value="1"/>
</dbReference>
<dbReference type="InterPro" id="IPR002110">
    <property type="entry name" value="Ankyrin_rpt"/>
</dbReference>
<protein>
    <recommendedName>
        <fullName evidence="13">Ankyrin repeat protein</fullName>
    </recommendedName>
</protein>
<keyword evidence="6" id="KW-0800">Toxin</keyword>
<evidence type="ECO:0000256" key="5">
    <source>
        <dbReference type="ARBA" id="ARBA00022537"/>
    </source>
</evidence>
<keyword evidence="8" id="KW-0638">Presynaptic neurotoxin</keyword>
<evidence type="ECO:0000256" key="4">
    <source>
        <dbReference type="ARBA" id="ARBA00022525"/>
    </source>
</evidence>
<keyword evidence="9" id="KW-0472">Membrane</keyword>
<dbReference type="EMBL" id="BMAV01023219">
    <property type="protein sequence ID" value="GFY78803.1"/>
    <property type="molecule type" value="Genomic_DNA"/>
</dbReference>
<dbReference type="GO" id="GO:0005576">
    <property type="term" value="C:extracellular region"/>
    <property type="evidence" value="ECO:0007669"/>
    <property type="project" value="UniProtKB-SubCell"/>
</dbReference>
<evidence type="ECO:0000256" key="8">
    <source>
        <dbReference type="ARBA" id="ARBA00023028"/>
    </source>
</evidence>
<keyword evidence="7" id="KW-0528">Neurotoxin</keyword>
<dbReference type="InterPro" id="IPR036770">
    <property type="entry name" value="Ankyrin_rpt-contain_sf"/>
</dbReference>
<evidence type="ECO:0000256" key="7">
    <source>
        <dbReference type="ARBA" id="ARBA00022699"/>
    </source>
</evidence>
<comment type="subcellular location">
    <subcellularLocation>
        <location evidence="2">Secreted</location>
    </subcellularLocation>
    <subcellularLocation>
        <location evidence="1">Target cell membrane</location>
    </subcellularLocation>
</comment>
<dbReference type="Pfam" id="PF12796">
    <property type="entry name" value="Ank_2"/>
    <property type="match status" value="1"/>
</dbReference>
<keyword evidence="9" id="KW-1053">Target membrane</keyword>
<organism evidence="11 12">
    <name type="scientific">Trichonephila inaurata madagascariensis</name>
    <dbReference type="NCBI Taxonomy" id="2747483"/>
    <lineage>
        <taxon>Eukaryota</taxon>
        <taxon>Metazoa</taxon>
        <taxon>Ecdysozoa</taxon>
        <taxon>Arthropoda</taxon>
        <taxon>Chelicerata</taxon>
        <taxon>Arachnida</taxon>
        <taxon>Araneae</taxon>
        <taxon>Araneomorphae</taxon>
        <taxon>Entelegynae</taxon>
        <taxon>Araneoidea</taxon>
        <taxon>Nephilidae</taxon>
        <taxon>Trichonephila</taxon>
        <taxon>Trichonephila inaurata</taxon>
    </lineage>
</organism>
<keyword evidence="12" id="KW-1185">Reference proteome</keyword>
<evidence type="ECO:0000256" key="10">
    <source>
        <dbReference type="PROSITE-ProRule" id="PRU00023"/>
    </source>
</evidence>
<feature type="non-terminal residue" evidence="11">
    <location>
        <position position="1"/>
    </location>
</feature>
<evidence type="ECO:0008006" key="13">
    <source>
        <dbReference type="Google" id="ProtNLM"/>
    </source>
</evidence>
<evidence type="ECO:0000256" key="9">
    <source>
        <dbReference type="ARBA" id="ARBA00023298"/>
    </source>
</evidence>
<dbReference type="Gene3D" id="1.25.40.20">
    <property type="entry name" value="Ankyrin repeat-containing domain"/>
    <property type="match status" value="1"/>
</dbReference>
<dbReference type="GO" id="GO:0090729">
    <property type="term" value="F:toxin activity"/>
    <property type="evidence" value="ECO:0007669"/>
    <property type="project" value="UniProtKB-KW"/>
</dbReference>
<dbReference type="GO" id="GO:0044218">
    <property type="term" value="C:other organism cell membrane"/>
    <property type="evidence" value="ECO:0007669"/>
    <property type="project" value="UniProtKB-KW"/>
</dbReference>
<dbReference type="PANTHER" id="PTHR24172">
    <property type="entry name" value="ANK_REP_REGION DOMAIN-CONTAINING PROTEIN"/>
    <property type="match status" value="1"/>
</dbReference>
<dbReference type="PANTHER" id="PTHR24172:SF4">
    <property type="entry name" value="ANK_REP_REGION DOMAIN-CONTAINING PROTEIN"/>
    <property type="match status" value="1"/>
</dbReference>